<feature type="transmembrane region" description="Helical" evidence="6">
    <location>
        <begin position="47"/>
        <end position="66"/>
    </location>
</feature>
<dbReference type="Pfam" id="PF01810">
    <property type="entry name" value="LysE"/>
    <property type="match status" value="1"/>
</dbReference>
<keyword evidence="2" id="KW-1003">Cell membrane</keyword>
<dbReference type="Proteomes" id="UP000184035">
    <property type="component" value="Unassembled WGS sequence"/>
</dbReference>
<evidence type="ECO:0000256" key="3">
    <source>
        <dbReference type="ARBA" id="ARBA00022692"/>
    </source>
</evidence>
<feature type="transmembrane region" description="Helical" evidence="6">
    <location>
        <begin position="6"/>
        <end position="26"/>
    </location>
</feature>
<gene>
    <name evidence="7" type="ORF">SAMN05443638_11551</name>
</gene>
<organism evidence="7 8">
    <name type="scientific">Clostridium fallax</name>
    <dbReference type="NCBI Taxonomy" id="1533"/>
    <lineage>
        <taxon>Bacteria</taxon>
        <taxon>Bacillati</taxon>
        <taxon>Bacillota</taxon>
        <taxon>Clostridia</taxon>
        <taxon>Eubacteriales</taxon>
        <taxon>Clostridiaceae</taxon>
        <taxon>Clostridium</taxon>
    </lineage>
</organism>
<keyword evidence="3 6" id="KW-0812">Transmembrane</keyword>
<feature type="transmembrane region" description="Helical" evidence="6">
    <location>
        <begin position="116"/>
        <end position="147"/>
    </location>
</feature>
<keyword evidence="8" id="KW-1185">Reference proteome</keyword>
<dbReference type="STRING" id="1533.SAMN05443638_11551"/>
<dbReference type="AlphaFoldDB" id="A0A1M4X224"/>
<keyword evidence="5 6" id="KW-0472">Membrane</keyword>
<feature type="transmembrane region" description="Helical" evidence="6">
    <location>
        <begin position="153"/>
        <end position="177"/>
    </location>
</feature>
<evidence type="ECO:0000256" key="1">
    <source>
        <dbReference type="ARBA" id="ARBA00004651"/>
    </source>
</evidence>
<evidence type="ECO:0000313" key="8">
    <source>
        <dbReference type="Proteomes" id="UP000184035"/>
    </source>
</evidence>
<evidence type="ECO:0000313" key="7">
    <source>
        <dbReference type="EMBL" id="SHE87546.1"/>
    </source>
</evidence>
<evidence type="ECO:0000256" key="5">
    <source>
        <dbReference type="ARBA" id="ARBA00023136"/>
    </source>
</evidence>
<evidence type="ECO:0000256" key="6">
    <source>
        <dbReference type="SAM" id="Phobius"/>
    </source>
</evidence>
<protein>
    <submittedName>
        <fullName evidence="7">Threonine/homoserine/homoserine lactone efflux protein</fullName>
    </submittedName>
</protein>
<dbReference type="GO" id="GO:0005886">
    <property type="term" value="C:plasma membrane"/>
    <property type="evidence" value="ECO:0007669"/>
    <property type="project" value="UniProtKB-SubCell"/>
</dbReference>
<feature type="transmembrane region" description="Helical" evidence="6">
    <location>
        <begin position="198"/>
        <end position="216"/>
    </location>
</feature>
<feature type="transmembrane region" description="Helical" evidence="6">
    <location>
        <begin position="78"/>
        <end position="95"/>
    </location>
</feature>
<evidence type="ECO:0000256" key="4">
    <source>
        <dbReference type="ARBA" id="ARBA00022989"/>
    </source>
</evidence>
<dbReference type="EMBL" id="FQVM01000015">
    <property type="protein sequence ID" value="SHE87546.1"/>
    <property type="molecule type" value="Genomic_DNA"/>
</dbReference>
<dbReference type="RefSeq" id="WP_072896290.1">
    <property type="nucleotide sequence ID" value="NZ_FQVM01000015.1"/>
</dbReference>
<sequence>MNIITRFFIAVSAGFSTGFIYSIPLGPSGIESVNKSISKGFNEGFKVSVGAVLADVFYFLLINLGLANLLNSNPKTEGLFWVICGLILIIFGQLTKKNTEKSSSILKFKFLKDTKLGGIITGFFLTALNPMTPSLWLALSGTIIPVWRDSGTLYYFTAIISMIVGSLAWFAIINALACKGIKIFKKNQTTKTFFLLKYILIILGLGFIVFGLYKLIF</sequence>
<dbReference type="InterPro" id="IPR001123">
    <property type="entry name" value="LeuE-type"/>
</dbReference>
<dbReference type="GO" id="GO:0006865">
    <property type="term" value="P:amino acid transport"/>
    <property type="evidence" value="ECO:0007669"/>
    <property type="project" value="InterPro"/>
</dbReference>
<dbReference type="OrthoDB" id="7874789at2"/>
<dbReference type="PANTHER" id="PTHR38825:SF2">
    <property type="entry name" value="LYSINE TRANSPORTER LYSE"/>
    <property type="match status" value="1"/>
</dbReference>
<dbReference type="PANTHER" id="PTHR38825">
    <property type="entry name" value="LYSINE EXPORTER PROTEIN (LYSE/YGGA)"/>
    <property type="match status" value="1"/>
</dbReference>
<reference evidence="7 8" key="1">
    <citation type="submission" date="2016-11" db="EMBL/GenBank/DDBJ databases">
        <authorList>
            <person name="Jaros S."/>
            <person name="Januszkiewicz K."/>
            <person name="Wedrychowicz H."/>
        </authorList>
    </citation>
    <scope>NUCLEOTIDE SEQUENCE [LARGE SCALE GENOMIC DNA]</scope>
    <source>
        <strain evidence="7 8">DSM 2631</strain>
    </source>
</reference>
<accession>A0A1M4X224</accession>
<comment type="subcellular location">
    <subcellularLocation>
        <location evidence="1">Cell membrane</location>
        <topology evidence="1">Multi-pass membrane protein</topology>
    </subcellularLocation>
</comment>
<proteinExistence type="predicted"/>
<name>A0A1M4X224_9CLOT</name>
<evidence type="ECO:0000256" key="2">
    <source>
        <dbReference type="ARBA" id="ARBA00022475"/>
    </source>
</evidence>
<keyword evidence="4 6" id="KW-1133">Transmembrane helix</keyword>